<dbReference type="GO" id="GO:0005634">
    <property type="term" value="C:nucleus"/>
    <property type="evidence" value="ECO:0007669"/>
    <property type="project" value="TreeGrafter"/>
</dbReference>
<dbReference type="InterPro" id="IPR018200">
    <property type="entry name" value="USP_CS"/>
</dbReference>
<dbReference type="EMBL" id="MN739566">
    <property type="protein sequence ID" value="QHT13354.1"/>
    <property type="molecule type" value="Genomic_DNA"/>
</dbReference>
<reference evidence="2" key="1">
    <citation type="journal article" date="2020" name="Nature">
        <title>Giant virus diversity and host interactions through global metagenomics.</title>
        <authorList>
            <person name="Schulz F."/>
            <person name="Roux S."/>
            <person name="Paez-Espino D."/>
            <person name="Jungbluth S."/>
            <person name="Walsh D.A."/>
            <person name="Denef V.J."/>
            <person name="McMahon K.D."/>
            <person name="Konstantinidis K.T."/>
            <person name="Eloe-Fadrosh E.A."/>
            <person name="Kyrpides N.C."/>
            <person name="Woyke T."/>
        </authorList>
    </citation>
    <scope>NUCLEOTIDE SEQUENCE</scope>
    <source>
        <strain evidence="2">GVMAG-M-3300023174-131</strain>
    </source>
</reference>
<proteinExistence type="predicted"/>
<protein>
    <recommendedName>
        <fullName evidence="1">USP domain-containing protein</fullName>
    </recommendedName>
</protein>
<dbReference type="PANTHER" id="PTHR24006">
    <property type="entry name" value="UBIQUITIN CARBOXYL-TERMINAL HYDROLASE"/>
    <property type="match status" value="1"/>
</dbReference>
<dbReference type="InterPro" id="IPR038765">
    <property type="entry name" value="Papain-like_cys_pep_sf"/>
</dbReference>
<organism evidence="2">
    <name type="scientific">viral metagenome</name>
    <dbReference type="NCBI Taxonomy" id="1070528"/>
    <lineage>
        <taxon>unclassified sequences</taxon>
        <taxon>metagenomes</taxon>
        <taxon>organismal metagenomes</taxon>
    </lineage>
</organism>
<sequence length="282" mass="33371">MININNFKGFNNIGNTCYLNAGLQLIIHNKDLCNNILMQSSSNPILNNLSEFIKSYHENSQFRSLTPDFIKELVSSKNKQFFGSKQHDSYEFIIYFLDLILELIKEKNIYEIITGISVKCKLKACLNISQHDEKNNYLLLDINNETTTLDECYRNYKLREKLVEDNLYFCEKCNKKRIASKRTEIKVWPKHLIIVLKRFSYNGRSQKLNNLIEVPSEWRHNYKLKGIVFHSGSSFGGHYIYIGNYNNSWIMFDDSDTREIKLSQLDNYKNYGYIYYFERSSL</sequence>
<dbReference type="PROSITE" id="PS00973">
    <property type="entry name" value="USP_2"/>
    <property type="match status" value="1"/>
</dbReference>
<dbReference type="GO" id="GO:0004843">
    <property type="term" value="F:cysteine-type deubiquitinase activity"/>
    <property type="evidence" value="ECO:0007669"/>
    <property type="project" value="InterPro"/>
</dbReference>
<dbReference type="PROSITE" id="PS50235">
    <property type="entry name" value="USP_3"/>
    <property type="match status" value="1"/>
</dbReference>
<dbReference type="InterPro" id="IPR001394">
    <property type="entry name" value="Peptidase_C19_UCH"/>
</dbReference>
<dbReference type="Pfam" id="PF00443">
    <property type="entry name" value="UCH"/>
    <property type="match status" value="1"/>
</dbReference>
<dbReference type="InterPro" id="IPR028889">
    <property type="entry name" value="USP"/>
</dbReference>
<dbReference type="AlphaFoldDB" id="A0A6C0DB04"/>
<dbReference type="GO" id="GO:0016579">
    <property type="term" value="P:protein deubiquitination"/>
    <property type="evidence" value="ECO:0007669"/>
    <property type="project" value="InterPro"/>
</dbReference>
<name>A0A6C0DB04_9ZZZZ</name>
<dbReference type="SUPFAM" id="SSF54001">
    <property type="entry name" value="Cysteine proteinases"/>
    <property type="match status" value="1"/>
</dbReference>
<evidence type="ECO:0000313" key="2">
    <source>
        <dbReference type="EMBL" id="QHT13354.1"/>
    </source>
</evidence>
<dbReference type="InterPro" id="IPR050164">
    <property type="entry name" value="Peptidase_C19"/>
</dbReference>
<feature type="domain" description="USP" evidence="1">
    <location>
        <begin position="8"/>
        <end position="280"/>
    </location>
</feature>
<dbReference type="Gene3D" id="3.90.70.10">
    <property type="entry name" value="Cysteine proteinases"/>
    <property type="match status" value="1"/>
</dbReference>
<evidence type="ECO:0000259" key="1">
    <source>
        <dbReference type="PROSITE" id="PS50235"/>
    </source>
</evidence>
<dbReference type="GO" id="GO:0005829">
    <property type="term" value="C:cytosol"/>
    <property type="evidence" value="ECO:0007669"/>
    <property type="project" value="TreeGrafter"/>
</dbReference>
<accession>A0A6C0DB04</accession>
<dbReference type="PROSITE" id="PS00972">
    <property type="entry name" value="USP_1"/>
    <property type="match status" value="1"/>
</dbReference>